<keyword evidence="1" id="KW-0812">Transmembrane</keyword>
<keyword evidence="3" id="KW-0645">Protease</keyword>
<keyword evidence="1" id="KW-1133">Transmembrane helix</keyword>
<keyword evidence="3" id="KW-0482">Metalloprotease</keyword>
<feature type="domain" description="Peptidase M12B" evidence="2">
    <location>
        <begin position="141"/>
        <end position="272"/>
    </location>
</feature>
<evidence type="ECO:0000313" key="3">
    <source>
        <dbReference type="EMBL" id="JAA73443.1"/>
    </source>
</evidence>
<accession>A0A0K8RR85</accession>
<dbReference type="InterPro" id="IPR001590">
    <property type="entry name" value="Peptidase_M12B"/>
</dbReference>
<proteinExistence type="evidence at transcript level"/>
<keyword evidence="3" id="KW-0378">Hydrolase</keyword>
<dbReference type="EMBL" id="GADI01000365">
    <property type="protein sequence ID" value="JAA73443.1"/>
    <property type="molecule type" value="mRNA"/>
</dbReference>
<dbReference type="Pfam" id="PF01421">
    <property type="entry name" value="Reprolysin"/>
    <property type="match status" value="1"/>
</dbReference>
<name>A0A0K8RR85_IXORI</name>
<feature type="non-terminal residue" evidence="3">
    <location>
        <position position="1"/>
    </location>
</feature>
<keyword evidence="1" id="KW-0472">Membrane</keyword>
<sequence length="372" mass="41935">DYVLCVVSTQSYGLVTGDFRLRSSLERSTTEFEGNNSQSSSWVRKFLRKMKAWVMFMALGFIIVEAREQVITLGVHFVCDTWIVKARTEKNHTTPFRGYLEIFLNDVELYLQKSQCPKIKLFLTGVTTTTKEEEFIFEKTDMEGIRTTLDPTFTLGMFEEWVQTRDDLKNDSIVFLLTSLMFKDPVGNGVSKSGYSYFNGACSLGVGLAYDSGTRFDGVIHVAQQIAHMLGAPWDTTNDCKENSRTLMAAPGTPHHLSNCTEEALRKTYNEHVEKDVCWKKISNLGSDSKRSLPAKYFETESYCATRRSNVDQCAAGHPYNEPSRCLIGCCFGNTTDASGVRYVNVLVLVYVLLLVVLIRYAIAWVCSSHST</sequence>
<dbReference type="AlphaFoldDB" id="A0A0K8RR85"/>
<dbReference type="Gene3D" id="3.40.390.10">
    <property type="entry name" value="Collagenase (Catalytic Domain)"/>
    <property type="match status" value="1"/>
</dbReference>
<evidence type="ECO:0000259" key="2">
    <source>
        <dbReference type="Pfam" id="PF01421"/>
    </source>
</evidence>
<dbReference type="GO" id="GO:0006508">
    <property type="term" value="P:proteolysis"/>
    <property type="evidence" value="ECO:0007669"/>
    <property type="project" value="UniProtKB-KW"/>
</dbReference>
<feature type="transmembrane region" description="Helical" evidence="1">
    <location>
        <begin position="343"/>
        <end position="363"/>
    </location>
</feature>
<dbReference type="SUPFAM" id="SSF55486">
    <property type="entry name" value="Metalloproteases ('zincins'), catalytic domain"/>
    <property type="match status" value="1"/>
</dbReference>
<reference evidence="3" key="1">
    <citation type="submission" date="2012-12" db="EMBL/GenBank/DDBJ databases">
        <title>Identification and characterization of a phenylalanine ammonia-lyase gene family in Isatis indigotica Fort.</title>
        <authorList>
            <person name="Liu Q."/>
            <person name="Chen J."/>
            <person name="Zhou X."/>
            <person name="Di P."/>
            <person name="Xiao Y."/>
            <person name="Xuan H."/>
            <person name="Zhang L."/>
            <person name="Chen W."/>
        </authorList>
    </citation>
    <scope>NUCLEOTIDE SEQUENCE</scope>
    <source>
        <tissue evidence="3">Salivary gland</tissue>
    </source>
</reference>
<dbReference type="GO" id="GO:0004222">
    <property type="term" value="F:metalloendopeptidase activity"/>
    <property type="evidence" value="ECO:0007669"/>
    <property type="project" value="InterPro"/>
</dbReference>
<organism evidence="3">
    <name type="scientific">Ixodes ricinus</name>
    <name type="common">Common tick</name>
    <name type="synonym">Acarus ricinus</name>
    <dbReference type="NCBI Taxonomy" id="34613"/>
    <lineage>
        <taxon>Eukaryota</taxon>
        <taxon>Metazoa</taxon>
        <taxon>Ecdysozoa</taxon>
        <taxon>Arthropoda</taxon>
        <taxon>Chelicerata</taxon>
        <taxon>Arachnida</taxon>
        <taxon>Acari</taxon>
        <taxon>Parasitiformes</taxon>
        <taxon>Ixodida</taxon>
        <taxon>Ixodoidea</taxon>
        <taxon>Ixodidae</taxon>
        <taxon>Ixodinae</taxon>
        <taxon>Ixodes</taxon>
    </lineage>
</organism>
<dbReference type="InterPro" id="IPR024079">
    <property type="entry name" value="MetalloPept_cat_dom_sf"/>
</dbReference>
<evidence type="ECO:0000256" key="1">
    <source>
        <dbReference type="SAM" id="Phobius"/>
    </source>
</evidence>
<protein>
    <submittedName>
        <fullName evidence="3">Putative metalloprotease</fullName>
    </submittedName>
</protein>